<feature type="disulfide bond" evidence="7">
    <location>
        <begin position="244"/>
        <end position="262"/>
    </location>
</feature>
<reference evidence="11" key="2">
    <citation type="submission" date="2020-05" db="UniProtKB">
        <authorList>
            <consortium name="EnsemblMetazoa"/>
        </authorList>
    </citation>
    <scope>IDENTIFICATION</scope>
    <source>
        <strain evidence="11">MINIMUS1</strain>
    </source>
</reference>
<dbReference type="AlphaFoldDB" id="A0A182WFM3"/>
<keyword evidence="4 7" id="KW-0722">Serine protease inhibitor</keyword>
<accession>A0A182WFM3</accession>
<dbReference type="GO" id="GO:0004867">
    <property type="term" value="F:serine-type endopeptidase inhibitor activity"/>
    <property type="evidence" value="ECO:0007669"/>
    <property type="project" value="UniProtKB-UniRule"/>
</dbReference>
<feature type="compositionally biased region" description="Polar residues" evidence="8">
    <location>
        <begin position="61"/>
        <end position="72"/>
    </location>
</feature>
<dbReference type="VEuPathDB" id="VectorBase:AMIN009170"/>
<keyword evidence="3 7" id="KW-0646">Protease inhibitor</keyword>
<organism evidence="11 12">
    <name type="scientific">Anopheles minimus</name>
    <dbReference type="NCBI Taxonomy" id="112268"/>
    <lineage>
        <taxon>Eukaryota</taxon>
        <taxon>Metazoa</taxon>
        <taxon>Ecdysozoa</taxon>
        <taxon>Arthropoda</taxon>
        <taxon>Hexapoda</taxon>
        <taxon>Insecta</taxon>
        <taxon>Pterygota</taxon>
        <taxon>Neoptera</taxon>
        <taxon>Endopterygota</taxon>
        <taxon>Diptera</taxon>
        <taxon>Nematocera</taxon>
        <taxon>Culicoidea</taxon>
        <taxon>Culicidae</taxon>
        <taxon>Anophelinae</taxon>
        <taxon>Anopheles</taxon>
    </lineage>
</organism>
<feature type="disulfide bond" evidence="7">
    <location>
        <begin position="297"/>
        <end position="307"/>
    </location>
</feature>
<feature type="domain" description="Pacifastin" evidence="10">
    <location>
        <begin position="179"/>
        <end position="215"/>
    </location>
</feature>
<reference evidence="12" key="1">
    <citation type="submission" date="2013-03" db="EMBL/GenBank/DDBJ databases">
        <title>The Genome Sequence of Anopheles minimus MINIMUS1.</title>
        <authorList>
            <consortium name="The Broad Institute Genomics Platform"/>
            <person name="Neafsey D.E."/>
            <person name="Walton C."/>
            <person name="Walker B."/>
            <person name="Young S.K."/>
            <person name="Zeng Q."/>
            <person name="Gargeya S."/>
            <person name="Fitzgerald M."/>
            <person name="Haas B."/>
            <person name="Abouelleil A."/>
            <person name="Allen A.W."/>
            <person name="Alvarado L."/>
            <person name="Arachchi H.M."/>
            <person name="Berlin A.M."/>
            <person name="Chapman S.B."/>
            <person name="Gainer-Dewar J."/>
            <person name="Goldberg J."/>
            <person name="Griggs A."/>
            <person name="Gujja S."/>
            <person name="Hansen M."/>
            <person name="Howarth C."/>
            <person name="Imamovic A."/>
            <person name="Ireland A."/>
            <person name="Larimer J."/>
            <person name="McCowan C."/>
            <person name="Murphy C."/>
            <person name="Pearson M."/>
            <person name="Poon T.W."/>
            <person name="Priest M."/>
            <person name="Roberts A."/>
            <person name="Saif S."/>
            <person name="Shea T."/>
            <person name="Sisk P."/>
            <person name="Sykes S."/>
            <person name="Wortman J."/>
            <person name="Nusbaum C."/>
            <person name="Birren B."/>
        </authorList>
    </citation>
    <scope>NUCLEOTIDE SEQUENCE [LARGE SCALE GENOMIC DNA]</scope>
    <source>
        <strain evidence="12">MINIMUS1</strain>
    </source>
</reference>
<dbReference type="Proteomes" id="UP000075920">
    <property type="component" value="Unassembled WGS sequence"/>
</dbReference>
<comment type="subcellular location">
    <subcellularLocation>
        <location evidence="1">Secreted</location>
    </subcellularLocation>
</comment>
<dbReference type="InterPro" id="IPR036201">
    <property type="entry name" value="Pacifastin_dom_sf"/>
</dbReference>
<dbReference type="EnsemblMetazoa" id="AMIN009170-RA">
    <property type="protein sequence ID" value="AMIN009170-PA"/>
    <property type="gene ID" value="AMIN009170"/>
</dbReference>
<feature type="disulfide bond" evidence="7">
    <location>
        <begin position="194"/>
        <end position="212"/>
    </location>
</feature>
<feature type="region of interest" description="Disordered" evidence="8">
    <location>
        <begin position="372"/>
        <end position="391"/>
    </location>
</feature>
<evidence type="ECO:0000256" key="2">
    <source>
        <dbReference type="ARBA" id="ARBA00022525"/>
    </source>
</evidence>
<feature type="disulfide bond" evidence="7">
    <location>
        <begin position="350"/>
        <end position="360"/>
    </location>
</feature>
<feature type="disulfide bond" evidence="7">
    <location>
        <begin position="147"/>
        <end position="157"/>
    </location>
</feature>
<comment type="similarity">
    <text evidence="6 7">Belongs to the protease inhibitor I19 family.</text>
</comment>
<evidence type="ECO:0000256" key="8">
    <source>
        <dbReference type="SAM" id="MobiDB-lite"/>
    </source>
</evidence>
<dbReference type="InterPro" id="IPR001007">
    <property type="entry name" value="VWF_dom"/>
</dbReference>
<feature type="domain" description="Pacifastin" evidence="10">
    <location>
        <begin position="389"/>
        <end position="424"/>
    </location>
</feature>
<evidence type="ECO:0000256" key="3">
    <source>
        <dbReference type="ARBA" id="ARBA00022690"/>
    </source>
</evidence>
<comment type="caution">
    <text evidence="7">Lacks conserved residue(s) required for the propagation of feature annotation.</text>
</comment>
<keyword evidence="5 7" id="KW-1015">Disulfide bond</keyword>
<feature type="disulfide bond" evidence="7">
    <location>
        <begin position="347"/>
        <end position="365"/>
    </location>
</feature>
<dbReference type="InterPro" id="IPR008037">
    <property type="entry name" value="Pacifastin_dom"/>
</dbReference>
<dbReference type="STRING" id="112268.A0A182WFM3"/>
<keyword evidence="12" id="KW-1185">Reference proteome</keyword>
<feature type="disulfide bond" evidence="7">
    <location>
        <begin position="21"/>
        <end position="36"/>
    </location>
</feature>
<proteinExistence type="inferred from homology"/>
<evidence type="ECO:0000256" key="1">
    <source>
        <dbReference type="ARBA" id="ARBA00004613"/>
    </source>
</evidence>
<feature type="domain" description="Pacifastin" evidence="10">
    <location>
        <begin position="18"/>
        <end position="52"/>
    </location>
</feature>
<feature type="region of interest" description="Disordered" evidence="8">
    <location>
        <begin position="53"/>
        <end position="76"/>
    </location>
</feature>
<feature type="disulfide bond" evidence="7">
    <location>
        <begin position="247"/>
        <end position="257"/>
    </location>
</feature>
<feature type="signal peptide" evidence="9">
    <location>
        <begin position="1"/>
        <end position="17"/>
    </location>
</feature>
<feature type="domain" description="Pacifastin" evidence="10">
    <location>
        <begin position="332"/>
        <end position="368"/>
    </location>
</feature>
<feature type="domain" description="Pacifastin" evidence="10">
    <location>
        <begin position="229"/>
        <end position="265"/>
    </location>
</feature>
<dbReference type="SMART" id="SM00215">
    <property type="entry name" value="VWC_out"/>
    <property type="match status" value="2"/>
</dbReference>
<feature type="disulfide bond" evidence="7">
    <location>
        <begin position="294"/>
        <end position="312"/>
    </location>
</feature>
<feature type="disulfide bond" evidence="7">
    <location>
        <begin position="197"/>
        <end position="207"/>
    </location>
</feature>
<feature type="domain" description="Pacifastin" evidence="10">
    <location>
        <begin position="279"/>
        <end position="315"/>
    </location>
</feature>
<feature type="domain" description="Pacifastin" evidence="10">
    <location>
        <begin position="129"/>
        <end position="165"/>
    </location>
</feature>
<evidence type="ECO:0000256" key="7">
    <source>
        <dbReference type="PROSITE-ProRule" id="PRU00776"/>
    </source>
</evidence>
<evidence type="ECO:0000256" key="6">
    <source>
        <dbReference type="ARBA" id="ARBA00029459"/>
    </source>
</evidence>
<evidence type="ECO:0000256" key="4">
    <source>
        <dbReference type="ARBA" id="ARBA00022900"/>
    </source>
</evidence>
<keyword evidence="9" id="KW-0732">Signal</keyword>
<protein>
    <recommendedName>
        <fullName evidence="10">Pacifastin domain-containing protein</fullName>
    </recommendedName>
</protein>
<feature type="chain" id="PRO_5008141291" description="Pacifastin domain-containing protein" evidence="9">
    <location>
        <begin position="18"/>
        <end position="426"/>
    </location>
</feature>
<dbReference type="GO" id="GO:0005576">
    <property type="term" value="C:extracellular region"/>
    <property type="evidence" value="ECO:0007669"/>
    <property type="project" value="UniProtKB-SubCell"/>
</dbReference>
<keyword evidence="2" id="KW-0964">Secreted</keyword>
<feature type="domain" description="Pacifastin" evidence="10">
    <location>
        <begin position="85"/>
        <end position="120"/>
    </location>
</feature>
<feature type="disulfide bond" evidence="7">
    <location>
        <begin position="31"/>
        <end position="49"/>
    </location>
</feature>
<feature type="disulfide bond" evidence="7">
    <location>
        <begin position="144"/>
        <end position="162"/>
    </location>
</feature>
<name>A0A182WFM3_9DIPT</name>
<dbReference type="Pfam" id="PF05375">
    <property type="entry name" value="Pacifastin_I"/>
    <property type="match status" value="8"/>
</dbReference>
<dbReference type="PROSITE" id="PS51446">
    <property type="entry name" value="PACIFASTIN"/>
    <property type="match status" value="8"/>
</dbReference>
<feature type="site" description="Reactive bond" evidence="7">
    <location>
        <begin position="362"/>
        <end position="363"/>
    </location>
</feature>
<feature type="disulfide bond" evidence="7">
    <location>
        <begin position="88"/>
        <end position="103"/>
    </location>
</feature>
<dbReference type="SUPFAM" id="SSF57283">
    <property type="entry name" value="PMP inhibitors"/>
    <property type="match status" value="8"/>
</dbReference>
<evidence type="ECO:0000259" key="10">
    <source>
        <dbReference type="PROSITE" id="PS51446"/>
    </source>
</evidence>
<evidence type="ECO:0000256" key="5">
    <source>
        <dbReference type="ARBA" id="ARBA00023157"/>
    </source>
</evidence>
<feature type="disulfide bond" evidence="7">
    <location>
        <begin position="34"/>
        <end position="44"/>
    </location>
</feature>
<evidence type="ECO:0000256" key="9">
    <source>
        <dbReference type="SAM" id="SignalP"/>
    </source>
</evidence>
<sequence>MKLLLLIAATCVVGALCEEKCEPGTTFMEDCNRCRCGLDGQKSCTRKMCPPNELSDDSQVRTDVQNGDTLSSADEKDEMHVPTIGQVCNPNEIKMEECNRCRCANNGIGWFCTRRACPPREKRSAPAPKEKCTPGEVFRSADDCNTCFCTDSGIVACTRKACFTAPPQKTKRETPPRSDGKCTPGTSFLSEDGCNTCFCTENGNAACTMMACVSNLPQRPKRETPPRSDDKCTPGTSFMHEDGCNTCYCTENGETACTLMKCISYSQDRSKRETPPRTDEQCTPGTVYKSKDGCNTCFCTENGMAACTMMACLPALPAFTQKTKRAAPPRPDEKCTPGTVFRSEDGCNSCFCTDTGVAACTLKACISGPPPKTKRDTLPQSDTAPGTPGFSCEPRSSFKYQCNTCRCSDDGKTAGCTFKYCIPGEW</sequence>
<feature type="site" description="Reactive bond" evidence="7">
    <location>
        <begin position="418"/>
        <end position="419"/>
    </location>
</feature>
<evidence type="ECO:0000313" key="11">
    <source>
        <dbReference type="EnsemblMetazoa" id="AMIN009170-PA"/>
    </source>
</evidence>
<feature type="site" description="Reactive bond" evidence="7">
    <location>
        <begin position="46"/>
        <end position="47"/>
    </location>
</feature>
<feature type="disulfide bond" evidence="7">
    <location>
        <begin position="392"/>
        <end position="407"/>
    </location>
</feature>
<feature type="site" description="Reactive bond" evidence="7">
    <location>
        <begin position="159"/>
        <end position="160"/>
    </location>
</feature>
<evidence type="ECO:0000313" key="12">
    <source>
        <dbReference type="Proteomes" id="UP000075920"/>
    </source>
</evidence>